<dbReference type="Pfam" id="PF09423">
    <property type="entry name" value="PhoD"/>
    <property type="match status" value="1"/>
</dbReference>
<dbReference type="Gene3D" id="2.60.40.380">
    <property type="entry name" value="Purple acid phosphatase-like, N-terminal"/>
    <property type="match status" value="1"/>
</dbReference>
<evidence type="ECO:0000313" key="3">
    <source>
        <dbReference type="EMBL" id="RUL86287.1"/>
    </source>
</evidence>
<sequence length="531" mass="58957">MFDPSDLRAAARSEGGVSRRLFLSWAAALPGIAVLGQRAEGRTLRHPTFSSDPFSSGVASGDPTPRGVVLWTRLAPEPLEPGGGMAPELVEVGWEVASDEGFSNIVRRGSSVATPQLGHSVHVEVDGLEPGRWYWYRFHSGAAESPVGRTRTMPRSDEVPDRLTFAFASCQHFESGLYTAYEYMLADDPDLVFHLGDYIYEGAARAGGVREHIGDEIRSLDDYRIRYALYRGDEHLRAMHASCPWVVTWDDHEFDNNYAGAISEEEGTDPVAFLERRANAYQAYYEMMPLRRRSLPRGPELRLYRSIDFGRLASFQVLDTRQYRTDQPNGDRRSPINEQALDPKGSLLGREQLGWLKSRLLASTSTWNVLAQQVMMGMVGFRTDGVAEPIYSMDQWPGYAAERMALVEFLRDRKVPNPVVLTGDIHSNWANELRVDDRQHDAPVVAAEFVGTSISSGGNGSATVPGLEERLSANPCVRFFNAQRGYVRCSLSPTEWRTDYRVVEQVTTPGAPAVTKASFVVEAGKAGMEPA</sequence>
<dbReference type="Proteomes" id="UP000280296">
    <property type="component" value="Unassembled WGS sequence"/>
</dbReference>
<reference evidence="3 4" key="1">
    <citation type="submission" date="2018-12" db="EMBL/GenBank/DDBJ databases">
        <authorList>
            <person name="Toschakov S.V."/>
        </authorList>
    </citation>
    <scope>NUCLEOTIDE SEQUENCE [LARGE SCALE GENOMIC DNA]</scope>
    <source>
        <strain evidence="3 4">GM2012</strain>
    </source>
</reference>
<name>A0A432MH35_9BACT</name>
<dbReference type="AlphaFoldDB" id="A0A432MH35"/>
<evidence type="ECO:0000259" key="2">
    <source>
        <dbReference type="Pfam" id="PF16655"/>
    </source>
</evidence>
<dbReference type="RefSeq" id="WP_126726522.1">
    <property type="nucleotide sequence ID" value="NZ_RYZH01000032.1"/>
</dbReference>
<dbReference type="InterPro" id="IPR032093">
    <property type="entry name" value="PhoD_N"/>
</dbReference>
<protein>
    <submittedName>
        <fullName evidence="3">Alkaline phosphatase</fullName>
    </submittedName>
</protein>
<dbReference type="SUPFAM" id="SSF56300">
    <property type="entry name" value="Metallo-dependent phosphatases"/>
    <property type="match status" value="1"/>
</dbReference>
<proteinExistence type="predicted"/>
<dbReference type="CDD" id="cd07389">
    <property type="entry name" value="MPP_PhoD"/>
    <property type="match status" value="1"/>
</dbReference>
<feature type="domain" description="PhoD-like phosphatase metallophosphatase" evidence="1">
    <location>
        <begin position="165"/>
        <end position="500"/>
    </location>
</feature>
<comment type="caution">
    <text evidence="3">The sequence shown here is derived from an EMBL/GenBank/DDBJ whole genome shotgun (WGS) entry which is preliminary data.</text>
</comment>
<accession>A0A432MH35</accession>
<evidence type="ECO:0000313" key="4">
    <source>
        <dbReference type="Proteomes" id="UP000280296"/>
    </source>
</evidence>
<dbReference type="InterPro" id="IPR038607">
    <property type="entry name" value="PhoD-like_sf"/>
</dbReference>
<keyword evidence="4" id="KW-1185">Reference proteome</keyword>
<dbReference type="OrthoDB" id="9763616at2"/>
<organism evidence="3 4">
    <name type="scientific">Tautonia sociabilis</name>
    <dbReference type="NCBI Taxonomy" id="2080755"/>
    <lineage>
        <taxon>Bacteria</taxon>
        <taxon>Pseudomonadati</taxon>
        <taxon>Planctomycetota</taxon>
        <taxon>Planctomycetia</taxon>
        <taxon>Isosphaerales</taxon>
        <taxon>Isosphaeraceae</taxon>
        <taxon>Tautonia</taxon>
    </lineage>
</organism>
<dbReference type="Pfam" id="PF16655">
    <property type="entry name" value="PhoD_N"/>
    <property type="match status" value="1"/>
</dbReference>
<dbReference type="Gene3D" id="3.60.21.70">
    <property type="entry name" value="PhoD-like phosphatase"/>
    <property type="match status" value="1"/>
</dbReference>
<dbReference type="InterPro" id="IPR018946">
    <property type="entry name" value="PhoD-like_MPP"/>
</dbReference>
<dbReference type="PANTHER" id="PTHR43606">
    <property type="entry name" value="PHOSPHATASE, PUTATIVE (AFU_ORTHOLOGUE AFUA_6G08710)-RELATED"/>
    <property type="match status" value="1"/>
</dbReference>
<reference evidence="3 4" key="2">
    <citation type="submission" date="2019-01" db="EMBL/GenBank/DDBJ databases">
        <title>Tautonia sociabilis, a novel thermotolerant planctomycete of Isosphaeraceae family, isolated from a 4000 m deep subterranean habitat.</title>
        <authorList>
            <person name="Kovaleva O.L."/>
            <person name="Elcheninov A.G."/>
            <person name="Van Heerden E."/>
            <person name="Toshchakov S.V."/>
            <person name="Novikov A."/>
            <person name="Bonch-Osmolovskaya E.A."/>
            <person name="Kublanov I.V."/>
        </authorList>
    </citation>
    <scope>NUCLEOTIDE SEQUENCE [LARGE SCALE GENOMIC DNA]</scope>
    <source>
        <strain evidence="3 4">GM2012</strain>
    </source>
</reference>
<gene>
    <name evidence="3" type="ORF">TsocGM_16270</name>
</gene>
<dbReference type="PANTHER" id="PTHR43606:SF2">
    <property type="entry name" value="ALKALINE PHOSPHATASE FAMILY PROTEIN (AFU_ORTHOLOGUE AFUA_5G03860)"/>
    <property type="match status" value="1"/>
</dbReference>
<dbReference type="EMBL" id="RYZH01000032">
    <property type="protein sequence ID" value="RUL86287.1"/>
    <property type="molecule type" value="Genomic_DNA"/>
</dbReference>
<dbReference type="InterPro" id="IPR052900">
    <property type="entry name" value="Phospholipid_Metab_Enz"/>
</dbReference>
<evidence type="ECO:0000259" key="1">
    <source>
        <dbReference type="Pfam" id="PF09423"/>
    </source>
</evidence>
<dbReference type="InterPro" id="IPR029052">
    <property type="entry name" value="Metallo-depent_PP-like"/>
</dbReference>
<feature type="domain" description="Phospholipase D N-terminal" evidence="2">
    <location>
        <begin position="57"/>
        <end position="152"/>
    </location>
</feature>